<protein>
    <submittedName>
        <fullName evidence="1">Uncharacterized protein</fullName>
    </submittedName>
</protein>
<evidence type="ECO:0000313" key="1">
    <source>
        <dbReference type="EMBL" id="ATI19396.1"/>
    </source>
</evidence>
<name>A0A384WK19_9CAUD</name>
<sequence length="118" mass="13520">MRKGGRMLKRSIIAAVLFFSANMAHGATDWQNVQSDAFAARFAVQSMIPSRCIYPERFNRFYKSVKADGFDTALLKDDKFLTKIKREKASLKKWLGTTDDGCAIISKQFPNQYYKGFF</sequence>
<proteinExistence type="predicted"/>
<organism evidence="1 2">
    <name type="scientific">Vibrio phage vB_VpaS_KF5</name>
    <dbReference type="NCBI Taxonomy" id="2041476"/>
    <lineage>
        <taxon>Viruses</taxon>
        <taxon>Duplodnaviria</taxon>
        <taxon>Heunggongvirae</taxon>
        <taxon>Uroviricota</taxon>
        <taxon>Caudoviricetes</taxon>
        <taxon>Mardecavirus</taxon>
        <taxon>Mardecavirus SSP002</taxon>
    </lineage>
</organism>
<dbReference type="Proteomes" id="UP000257560">
    <property type="component" value="Segment"/>
</dbReference>
<reference evidence="1 2" key="1">
    <citation type="submission" date="2017-08" db="EMBL/GenBank/DDBJ databases">
        <title>Complete genome sequence of bacteriophage vB_VpaS_KF5.</title>
        <authorList>
            <person name="Yu J."/>
            <person name="Kwak S.-J."/>
            <person name="Lim J.-A."/>
            <person name="Chang H.-J."/>
        </authorList>
    </citation>
    <scope>NUCLEOTIDE SEQUENCE [LARGE SCALE GENOMIC DNA]</scope>
</reference>
<gene>
    <name evidence="1" type="ORF">KF5_086</name>
</gene>
<evidence type="ECO:0000313" key="2">
    <source>
        <dbReference type="Proteomes" id="UP000257560"/>
    </source>
</evidence>
<accession>A0A384WK19</accession>
<dbReference type="EMBL" id="MF754115">
    <property type="protein sequence ID" value="ATI19396.1"/>
    <property type="molecule type" value="Genomic_DNA"/>
</dbReference>